<evidence type="ECO:0000256" key="3">
    <source>
        <dbReference type="ARBA" id="ARBA00023125"/>
    </source>
</evidence>
<dbReference type="PROSITE" id="PS51369">
    <property type="entry name" value="TCP"/>
    <property type="match status" value="1"/>
</dbReference>
<dbReference type="Gramene" id="OMERI01G28950.1">
    <property type="protein sequence ID" value="OMERI01G28950.1"/>
    <property type="gene ID" value="OMERI01G28950"/>
</dbReference>
<keyword evidence="8" id="KW-1185">Reference proteome</keyword>
<reference evidence="7" key="1">
    <citation type="submission" date="2015-04" db="UniProtKB">
        <authorList>
            <consortium name="EnsemblPlants"/>
        </authorList>
    </citation>
    <scope>IDENTIFICATION</scope>
</reference>
<dbReference type="InterPro" id="IPR017887">
    <property type="entry name" value="TF_TCP_subgr"/>
</dbReference>
<dbReference type="Proteomes" id="UP000008021">
    <property type="component" value="Chromosome 1"/>
</dbReference>
<dbReference type="GO" id="GO:0005634">
    <property type="term" value="C:nucleus"/>
    <property type="evidence" value="ECO:0007669"/>
    <property type="project" value="UniProtKB-SubCell"/>
</dbReference>
<keyword evidence="4" id="KW-0804">Transcription</keyword>
<evidence type="ECO:0000256" key="1">
    <source>
        <dbReference type="ARBA" id="ARBA00004123"/>
    </source>
</evidence>
<dbReference type="GO" id="GO:0043565">
    <property type="term" value="F:sequence-specific DNA binding"/>
    <property type="evidence" value="ECO:0007669"/>
    <property type="project" value="TreeGrafter"/>
</dbReference>
<keyword evidence="5" id="KW-0539">Nucleus</keyword>
<dbReference type="PANTHER" id="PTHR31072">
    <property type="entry name" value="TRANSCRIPTION FACTOR TCP4-RELATED"/>
    <property type="match status" value="1"/>
</dbReference>
<dbReference type="STRING" id="40149.A0A0E0C827"/>
<dbReference type="Pfam" id="PF03634">
    <property type="entry name" value="TCP"/>
    <property type="match status" value="1"/>
</dbReference>
<feature type="domain" description="TCP" evidence="6">
    <location>
        <begin position="75"/>
        <end position="133"/>
    </location>
</feature>
<dbReference type="InterPro" id="IPR005333">
    <property type="entry name" value="Transcription_factor_TCP"/>
</dbReference>
<dbReference type="GO" id="GO:0003700">
    <property type="term" value="F:DNA-binding transcription factor activity"/>
    <property type="evidence" value="ECO:0007669"/>
    <property type="project" value="InterPro"/>
</dbReference>
<organism evidence="7">
    <name type="scientific">Oryza meridionalis</name>
    <dbReference type="NCBI Taxonomy" id="40149"/>
    <lineage>
        <taxon>Eukaryota</taxon>
        <taxon>Viridiplantae</taxon>
        <taxon>Streptophyta</taxon>
        <taxon>Embryophyta</taxon>
        <taxon>Tracheophyta</taxon>
        <taxon>Spermatophyta</taxon>
        <taxon>Magnoliopsida</taxon>
        <taxon>Liliopsida</taxon>
        <taxon>Poales</taxon>
        <taxon>Poaceae</taxon>
        <taxon>BOP clade</taxon>
        <taxon>Oryzoideae</taxon>
        <taxon>Oryzeae</taxon>
        <taxon>Oryzinae</taxon>
        <taxon>Oryza</taxon>
    </lineage>
</organism>
<name>A0A0E0C827_9ORYZ</name>
<evidence type="ECO:0000256" key="4">
    <source>
        <dbReference type="ARBA" id="ARBA00023163"/>
    </source>
</evidence>
<accession>A0A0E0C827</accession>
<reference evidence="7" key="2">
    <citation type="submission" date="2018-05" db="EMBL/GenBank/DDBJ databases">
        <title>OmerRS3 (Oryza meridionalis Reference Sequence Version 3).</title>
        <authorList>
            <person name="Zhang J."/>
            <person name="Kudrna D."/>
            <person name="Lee S."/>
            <person name="Talag J."/>
            <person name="Welchert J."/>
            <person name="Wing R.A."/>
        </authorList>
    </citation>
    <scope>NUCLEOTIDE SEQUENCE [LARGE SCALE GENOMIC DNA]</scope>
    <source>
        <strain evidence="7">cv. OR44</strain>
    </source>
</reference>
<dbReference type="AlphaFoldDB" id="A0A0E0C827"/>
<evidence type="ECO:0000313" key="7">
    <source>
        <dbReference type="EnsemblPlants" id="OMERI01G28950.1"/>
    </source>
</evidence>
<comment type="subcellular location">
    <subcellularLocation>
        <location evidence="1">Nucleus</location>
    </subcellularLocation>
</comment>
<proteinExistence type="predicted"/>
<protein>
    <recommendedName>
        <fullName evidence="6">TCP domain-containing protein</fullName>
    </recommendedName>
</protein>
<evidence type="ECO:0000256" key="2">
    <source>
        <dbReference type="ARBA" id="ARBA00023015"/>
    </source>
</evidence>
<evidence type="ECO:0000259" key="6">
    <source>
        <dbReference type="PROSITE" id="PS51369"/>
    </source>
</evidence>
<evidence type="ECO:0000313" key="8">
    <source>
        <dbReference type="Proteomes" id="UP000008021"/>
    </source>
</evidence>
<evidence type="ECO:0000256" key="5">
    <source>
        <dbReference type="ARBA" id="ARBA00023242"/>
    </source>
</evidence>
<dbReference type="PANTHER" id="PTHR31072:SF147">
    <property type="entry name" value="TRANSCRIPTION FACTOR TCP13"/>
    <property type="match status" value="1"/>
</dbReference>
<keyword evidence="2" id="KW-0805">Transcription regulation</keyword>
<dbReference type="EnsemblPlants" id="OMERI01G28950.1">
    <property type="protein sequence ID" value="OMERI01G28950.1"/>
    <property type="gene ID" value="OMERI01G28950"/>
</dbReference>
<dbReference type="eggNOG" id="ENOG502QS1Y">
    <property type="taxonomic scope" value="Eukaryota"/>
</dbReference>
<sequence>MAEFLTDAIWEDELEVLIRMILGSNQAAAAAAAAAAAEEEAAELARKHTAAVATSRQWSAQTESRIVRVSRVFGGKDRHSKVKTVKGLRDRRVRLSVPTAIQLYDLQDRLGLNQPSKVVDWLLNAARHEIDKLPPLQFPPQDHLCMGHHHHLPSAMPLMHHHHHHHHADDDKYHVAAAAAALAAEKEAAAAGGGGGGGGDDVDGGGGGGAAHMVGRFHAGGYHRFMGLNNPLGMVNSAGAAMPFHYAGESWNNNGTVQDSGAGSPQVAAAAHHTSPFPSLLSLAPGPHHQLVFYSSEAEQFTVDNLGSQGLSLSSARAFHDQTGS</sequence>
<keyword evidence="3" id="KW-0238">DNA-binding</keyword>
<dbReference type="HOGENOM" id="CLU_088376_0_0_1"/>